<evidence type="ECO:0000256" key="5">
    <source>
        <dbReference type="ARBA" id="ARBA00023136"/>
    </source>
</evidence>
<keyword evidence="3" id="KW-0653">Protein transport</keyword>
<keyword evidence="5" id="KW-0472">Membrane</keyword>
<name>A0A165F3A1_9BASI</name>
<protein>
    <submittedName>
        <fullName evidence="11">Uncharacterized protein</fullName>
    </submittedName>
</protein>
<evidence type="ECO:0000313" key="11">
    <source>
        <dbReference type="EMBL" id="KZT56095.1"/>
    </source>
</evidence>
<dbReference type="Proteomes" id="UP000076842">
    <property type="component" value="Unassembled WGS sequence"/>
</dbReference>
<dbReference type="GO" id="GO:0005829">
    <property type="term" value="C:cytosol"/>
    <property type="evidence" value="ECO:0007669"/>
    <property type="project" value="GOC"/>
</dbReference>
<dbReference type="InterPro" id="IPR040314">
    <property type="entry name" value="DOP1"/>
</dbReference>
<evidence type="ECO:0000256" key="3">
    <source>
        <dbReference type="ARBA" id="ARBA00022927"/>
    </source>
</evidence>
<feature type="region of interest" description="Disordered" evidence="7">
    <location>
        <begin position="1"/>
        <end position="25"/>
    </location>
</feature>
<evidence type="ECO:0000259" key="8">
    <source>
        <dbReference type="Pfam" id="PF04118"/>
    </source>
</evidence>
<dbReference type="GO" id="GO:0005768">
    <property type="term" value="C:endosome"/>
    <property type="evidence" value="ECO:0007669"/>
    <property type="project" value="TreeGrafter"/>
</dbReference>
<evidence type="ECO:0000256" key="7">
    <source>
        <dbReference type="SAM" id="MobiDB-lite"/>
    </source>
</evidence>
<dbReference type="Pfam" id="PF04118">
    <property type="entry name" value="Dopey_N"/>
    <property type="match status" value="1"/>
</dbReference>
<dbReference type="EMBL" id="KV423983">
    <property type="protein sequence ID" value="KZT56095.1"/>
    <property type="molecule type" value="Genomic_DNA"/>
</dbReference>
<feature type="domain" description="DOP1-like middle TPR" evidence="9">
    <location>
        <begin position="331"/>
        <end position="519"/>
    </location>
</feature>
<keyword evidence="2" id="KW-0813">Transport</keyword>
<feature type="domain" description="DOP1 N-terminal" evidence="8">
    <location>
        <begin position="33"/>
        <end position="322"/>
    </location>
</feature>
<dbReference type="InParanoid" id="A0A165F3A1"/>
<dbReference type="GO" id="GO:0000139">
    <property type="term" value="C:Golgi membrane"/>
    <property type="evidence" value="ECO:0007669"/>
    <property type="project" value="UniProtKB-SubCell"/>
</dbReference>
<evidence type="ECO:0000259" key="9">
    <source>
        <dbReference type="Pfam" id="PF24597"/>
    </source>
</evidence>
<comment type="subcellular location">
    <subcellularLocation>
        <location evidence="1">Golgi apparatus membrane</location>
        <topology evidence="1">Peripheral membrane protein</topology>
    </subcellularLocation>
</comment>
<evidence type="ECO:0000313" key="12">
    <source>
        <dbReference type="Proteomes" id="UP000076842"/>
    </source>
</evidence>
<dbReference type="OrthoDB" id="297643at2759"/>
<gene>
    <name evidence="11" type="ORF">CALCODRAFT_497801</name>
</gene>
<evidence type="ECO:0000256" key="4">
    <source>
        <dbReference type="ARBA" id="ARBA00023034"/>
    </source>
</evidence>
<feature type="region of interest" description="Disordered" evidence="7">
    <location>
        <begin position="951"/>
        <end position="970"/>
    </location>
</feature>
<organism evidence="11 12">
    <name type="scientific">Calocera cornea HHB12733</name>
    <dbReference type="NCBI Taxonomy" id="1353952"/>
    <lineage>
        <taxon>Eukaryota</taxon>
        <taxon>Fungi</taxon>
        <taxon>Dikarya</taxon>
        <taxon>Basidiomycota</taxon>
        <taxon>Agaricomycotina</taxon>
        <taxon>Dacrymycetes</taxon>
        <taxon>Dacrymycetales</taxon>
        <taxon>Dacrymycetaceae</taxon>
        <taxon>Calocera</taxon>
    </lineage>
</organism>
<dbReference type="Pfam" id="PF24598">
    <property type="entry name" value="DOP1_C"/>
    <property type="match status" value="1"/>
</dbReference>
<evidence type="ECO:0000259" key="10">
    <source>
        <dbReference type="Pfam" id="PF24598"/>
    </source>
</evidence>
<evidence type="ECO:0000256" key="2">
    <source>
        <dbReference type="ARBA" id="ARBA00022448"/>
    </source>
</evidence>
<dbReference type="GO" id="GO:0005802">
    <property type="term" value="C:trans-Golgi network"/>
    <property type="evidence" value="ECO:0007669"/>
    <property type="project" value="TreeGrafter"/>
</dbReference>
<dbReference type="FunCoup" id="A0A165F3A1">
    <property type="interactions" value="128"/>
</dbReference>
<reference evidence="11 12" key="1">
    <citation type="journal article" date="2016" name="Mol. Biol. Evol.">
        <title>Comparative Genomics of Early-Diverging Mushroom-Forming Fungi Provides Insights into the Origins of Lignocellulose Decay Capabilities.</title>
        <authorList>
            <person name="Nagy L.G."/>
            <person name="Riley R."/>
            <person name="Tritt A."/>
            <person name="Adam C."/>
            <person name="Daum C."/>
            <person name="Floudas D."/>
            <person name="Sun H."/>
            <person name="Yadav J.S."/>
            <person name="Pangilinan J."/>
            <person name="Larsson K.H."/>
            <person name="Matsuura K."/>
            <person name="Barry K."/>
            <person name="Labutti K."/>
            <person name="Kuo R."/>
            <person name="Ohm R.A."/>
            <person name="Bhattacharya S.S."/>
            <person name="Shirouzu T."/>
            <person name="Yoshinaga Y."/>
            <person name="Martin F.M."/>
            <person name="Grigoriev I.V."/>
            <person name="Hibbett D.S."/>
        </authorList>
    </citation>
    <scope>NUCLEOTIDE SEQUENCE [LARGE SCALE GENOMIC DNA]</scope>
    <source>
        <strain evidence="11 12">HHB12733</strain>
    </source>
</reference>
<dbReference type="InterPro" id="IPR056458">
    <property type="entry name" value="TPR_DOP1_M"/>
</dbReference>
<dbReference type="STRING" id="1353952.A0A165F3A1"/>
<proteinExistence type="inferred from homology"/>
<evidence type="ECO:0000256" key="6">
    <source>
        <dbReference type="ARBA" id="ARBA00046326"/>
    </source>
</evidence>
<dbReference type="SUPFAM" id="SSF48371">
    <property type="entry name" value="ARM repeat"/>
    <property type="match status" value="2"/>
</dbReference>
<evidence type="ECO:0000256" key="1">
    <source>
        <dbReference type="ARBA" id="ARBA00004395"/>
    </source>
</evidence>
<sequence>MFNGGAGDSTPTTPRPGTPLGRLEERDPALASDPKYRRYAQQVDKCLATFETINEWADFISFLTKLLKTFQSFMQFKEIPRKLTVSKRLAQCLNPALPSGVHQRALDVYAHILAVLGHDGLARDLQIWSSGLFPFFQSAATSVKPTLLNIYDTHYLPLQGQLRPVMKAFILALLPGLDEETSEFFDKVLNLLDRLSGTVSPAFFLQNLWLVLLTTPSARSSALNYLSRRLPKLKADEDITPIVGHDLGLMVRAFAASLEDENLLVRRGVMDILVQSLPVDSVALKKCSPEDRILLMKATVSVVLRRDLSLNRRLYAWLLGPSDSSDTQVAYFCQSGLGLLEETLKSEMSDIQSGERETRPYKIFISLLDKSEIGNPLTERLCLDALKGLKQAIESDEGEDSDVLLTANTLYEAMEPSIVWPRLFQAAMDDINSDRDAFPAIDMLQFILSTFHVRDEEIEQVHLPLFFAAVCQLARALAESNTFSEKIAVTLPLLKLAVSFLEEMPKETLFIWPNTSSKETNTAASALTKAYATYSYAGTPEASSALAASSPFASSFQDILVLSTSYADKLVGHPSLRESIGTAILLLQHMADILEGDVISIEWQPSKWFQTLFDAFAQSSTFYLVDGLVTLSVTLAKAHVTPQLELDSRPCVVAIVTQLLHYLEPHRAPCHTRASELIWAVDSIAGHHHVEAVICQGLTTGTVQQRSSMFEAFGILWRLTDDAQMPGFRLKAPMLIVLESLKSEDPHFRRTGETWMRCSLKSYHRILDPVLHDLIGPAYSGVTRIFSYQGLQVQEFEYERAIDQSRVLYLLENLLSLVRFGGQGFGKSVKTSTLPGFLVSDSSNGKRKATNYLELLIDVFVRFLQSEPSAMLRRTMTSANTRIQSAALDILQLIVSRGEIDKNALLSLQQSVASKLYSSVHTARLDLQNKLLHILHSIILATAPLLRGSPNPSKALETANETEEKEKEKAATSDKVLALLIQTLLDGISKTSNRPMLQHWVDFVLMTIPQFSDSMQLLVIPLSQCVSQQLRNALHDIHRATVADAKGKGNLSTATNDAEFVILLNALERLVLMSLSRLSDARVSEDDGGERVAESSGLFGYVSGVFGADSGVGGADELLSARSPGYRCLHDAIRVLFTTSTMPMWQDPASQNAFTSLGNVYSRTKARSRKVFERLWKAQPTEVLESIVEFWHRDTEPTLGRDKINTVTFELVDSLTSSAQTVVHMVCESALARTSMQVDRPRRSAMNPYLSDVILFTFLEEYFGQLEGPIAVQVWSRTLSLAKDITTNMHGYRQQVFPVLRCLTVLAERLAQSTALDDKRMRRDFLDVYVKLLDSCVLIAGRSFEQGNWMRRTTLNVDGLTKAQSDISVNEKPDSASPLESARSVSGSDLVGQIEQFLAKRILPNLRRFLNDPDRIAGVCSNIGYYITTPALKAKPGSLDISDITFMLLTELTNIPAAAKAWRPPVGEVFADSRFFSGKPELGVRWKGLIRPLMESDKDRLVETIRQVGLAPSATIFTSREMESLLRCMTIRRMTYILFAGEKDQFHMQLPSMQEKVVDILRTSNNPPSVHAEVYLCMRAIMCRFSSHNISTFWPIILAELVRLFETVILEPPADNSEDLSVLLAACKFLDLLLVLQMEEFQIHQWMFVTDTVDAIYKPDDWRPQSLMDQLAEVVSNLPSQKRAVNGKDDLGRKRSGTTTDAAVSSVSSPLRKPMLQNMEKITSIRDLQPFFSQVSIASFESVYANGMVDWESVERGLAWEMFEGR</sequence>
<dbReference type="InterPro" id="IPR007249">
    <property type="entry name" value="DOP1_N"/>
</dbReference>
<feature type="domain" description="DOP1-like C-terminal" evidence="10">
    <location>
        <begin position="1258"/>
        <end position="1745"/>
    </location>
</feature>
<dbReference type="InterPro" id="IPR056457">
    <property type="entry name" value="DOP1_C"/>
</dbReference>
<keyword evidence="12" id="KW-1185">Reference proteome</keyword>
<dbReference type="InterPro" id="IPR016024">
    <property type="entry name" value="ARM-type_fold"/>
</dbReference>
<keyword evidence="4" id="KW-0333">Golgi apparatus</keyword>
<comment type="similarity">
    <text evidence="6">Belongs to the DOP1 family.</text>
</comment>
<accession>A0A165F3A1</accession>
<dbReference type="GO" id="GO:0006895">
    <property type="term" value="P:Golgi to endosome transport"/>
    <property type="evidence" value="ECO:0007669"/>
    <property type="project" value="InterPro"/>
</dbReference>
<dbReference type="PANTHER" id="PTHR14042">
    <property type="entry name" value="DOPEY-RELATED"/>
    <property type="match status" value="1"/>
</dbReference>
<dbReference type="PANTHER" id="PTHR14042:SF24">
    <property type="entry name" value="PROTEIN DOPEY-1 HOMOLOG"/>
    <property type="match status" value="1"/>
</dbReference>
<dbReference type="Pfam" id="PF24597">
    <property type="entry name" value="TPR_DOP1_M"/>
    <property type="match status" value="1"/>
</dbReference>
<dbReference type="GO" id="GO:0015031">
    <property type="term" value="P:protein transport"/>
    <property type="evidence" value="ECO:0007669"/>
    <property type="project" value="UniProtKB-KW"/>
</dbReference>